<evidence type="ECO:0000313" key="11">
    <source>
        <dbReference type="Proteomes" id="UP000318307"/>
    </source>
</evidence>
<dbReference type="FunFam" id="1.20.1740.10:FF:000004">
    <property type="entry name" value="Sodium:alanine symporter family protein"/>
    <property type="match status" value="1"/>
</dbReference>
<evidence type="ECO:0000256" key="9">
    <source>
        <dbReference type="RuleBase" id="RU363064"/>
    </source>
</evidence>
<evidence type="ECO:0000256" key="8">
    <source>
        <dbReference type="ARBA" id="ARBA00023136"/>
    </source>
</evidence>
<feature type="transmembrane region" description="Helical" evidence="9">
    <location>
        <begin position="77"/>
        <end position="97"/>
    </location>
</feature>
<gene>
    <name evidence="10" type="ORF">LZ24_01776</name>
</gene>
<evidence type="ECO:0000256" key="1">
    <source>
        <dbReference type="ARBA" id="ARBA00004651"/>
    </source>
</evidence>
<keyword evidence="6 9" id="KW-0769">Symport</keyword>
<comment type="similarity">
    <text evidence="2 9">Belongs to the alanine or glycine:cation symporter (AGCS) (TC 2.A.25) family.</text>
</comment>
<feature type="transmembrane region" description="Helical" evidence="9">
    <location>
        <begin position="216"/>
        <end position="237"/>
    </location>
</feature>
<feature type="transmembrane region" description="Helical" evidence="9">
    <location>
        <begin position="312"/>
        <end position="333"/>
    </location>
</feature>
<accession>A0A562RTU2</accession>
<feature type="transmembrane region" description="Helical" evidence="9">
    <location>
        <begin position="186"/>
        <end position="204"/>
    </location>
</feature>
<dbReference type="GO" id="GO:0005283">
    <property type="term" value="F:amino acid:sodium symporter activity"/>
    <property type="evidence" value="ECO:0007669"/>
    <property type="project" value="InterPro"/>
</dbReference>
<dbReference type="InterPro" id="IPR001463">
    <property type="entry name" value="Na/Ala_symport"/>
</dbReference>
<keyword evidence="4 9" id="KW-1003">Cell membrane</keyword>
<dbReference type="PANTHER" id="PTHR30330">
    <property type="entry name" value="AGSS FAMILY TRANSPORTER, SODIUM-ALANINE"/>
    <property type="match status" value="1"/>
</dbReference>
<dbReference type="NCBIfam" id="TIGR00835">
    <property type="entry name" value="agcS"/>
    <property type="match status" value="1"/>
</dbReference>
<evidence type="ECO:0000256" key="5">
    <source>
        <dbReference type="ARBA" id="ARBA00022692"/>
    </source>
</evidence>
<keyword evidence="11" id="KW-1185">Reference proteome</keyword>
<evidence type="ECO:0000256" key="6">
    <source>
        <dbReference type="ARBA" id="ARBA00022847"/>
    </source>
</evidence>
<feature type="transmembrane region" description="Helical" evidence="9">
    <location>
        <begin position="396"/>
        <end position="416"/>
    </location>
</feature>
<reference evidence="10 11" key="1">
    <citation type="submission" date="2019-07" db="EMBL/GenBank/DDBJ databases">
        <title>Genome sequencing of 100 strains of the haloalkaliphilic chemolithoautotrophic sulfur-oxidizing bacterium Thioalkalivibrio.</title>
        <authorList>
            <person name="Muyzer G."/>
        </authorList>
    </citation>
    <scope>NUCLEOTIDE SEQUENCE [LARGE SCALE GENOMIC DNA]</scope>
    <source>
        <strain evidence="10 11">ASO4-4</strain>
    </source>
</reference>
<protein>
    <submittedName>
        <fullName evidence="10">AGCS family alanine or glycine:cation symporter</fullName>
    </submittedName>
</protein>
<dbReference type="EMBL" id="VLLC01000012">
    <property type="protein sequence ID" value="TWI71760.1"/>
    <property type="molecule type" value="Genomic_DNA"/>
</dbReference>
<evidence type="ECO:0000256" key="2">
    <source>
        <dbReference type="ARBA" id="ARBA00009261"/>
    </source>
</evidence>
<dbReference type="PRINTS" id="PR00175">
    <property type="entry name" value="NAALASMPORT"/>
</dbReference>
<comment type="subcellular location">
    <subcellularLocation>
        <location evidence="1 9">Cell membrane</location>
        <topology evidence="1 9">Multi-pass membrane protein</topology>
    </subcellularLocation>
</comment>
<dbReference type="Gene3D" id="1.20.1740.10">
    <property type="entry name" value="Amino acid/polyamine transporter I"/>
    <property type="match status" value="1"/>
</dbReference>
<dbReference type="RefSeq" id="WP_144684624.1">
    <property type="nucleotide sequence ID" value="NZ_VLLC01000012.1"/>
</dbReference>
<evidence type="ECO:0000313" key="10">
    <source>
        <dbReference type="EMBL" id="TWI71760.1"/>
    </source>
</evidence>
<feature type="transmembrane region" description="Helical" evidence="9">
    <location>
        <begin position="243"/>
        <end position="270"/>
    </location>
</feature>
<keyword evidence="3 9" id="KW-0813">Transport</keyword>
<dbReference type="PANTHER" id="PTHR30330:SF3">
    <property type="entry name" value="TRANSCRIPTIONAL REGULATOR, LRP FAMILY"/>
    <property type="match status" value="1"/>
</dbReference>
<evidence type="ECO:0000256" key="3">
    <source>
        <dbReference type="ARBA" id="ARBA00022448"/>
    </source>
</evidence>
<evidence type="ECO:0000256" key="4">
    <source>
        <dbReference type="ARBA" id="ARBA00022475"/>
    </source>
</evidence>
<dbReference type="GO" id="GO:0005886">
    <property type="term" value="C:plasma membrane"/>
    <property type="evidence" value="ECO:0007669"/>
    <property type="project" value="UniProtKB-SubCell"/>
</dbReference>
<keyword evidence="7 9" id="KW-1133">Transmembrane helix</keyword>
<feature type="transmembrane region" description="Helical" evidence="9">
    <location>
        <begin position="147"/>
        <end position="166"/>
    </location>
</feature>
<dbReference type="OrthoDB" id="9806926at2"/>
<dbReference type="AlphaFoldDB" id="A0A562RTU2"/>
<feature type="transmembrane region" description="Helical" evidence="9">
    <location>
        <begin position="353"/>
        <end position="376"/>
    </location>
</feature>
<feature type="transmembrane region" description="Helical" evidence="9">
    <location>
        <begin position="12"/>
        <end position="31"/>
    </location>
</feature>
<name>A0A562RTU2_9BACT</name>
<dbReference type="Pfam" id="PF01235">
    <property type="entry name" value="Na_Ala_symp"/>
    <property type="match status" value="1"/>
</dbReference>
<feature type="transmembrane region" description="Helical" evidence="9">
    <location>
        <begin position="103"/>
        <end position="126"/>
    </location>
</feature>
<keyword evidence="8 9" id="KW-0472">Membrane</keyword>
<organism evidence="10 11">
    <name type="scientific">Desulfobotulus alkaliphilus</name>
    <dbReference type="NCBI Taxonomy" id="622671"/>
    <lineage>
        <taxon>Bacteria</taxon>
        <taxon>Pseudomonadati</taxon>
        <taxon>Thermodesulfobacteriota</taxon>
        <taxon>Desulfobacteria</taxon>
        <taxon>Desulfobacterales</taxon>
        <taxon>Desulfobacteraceae</taxon>
        <taxon>Desulfobotulus</taxon>
    </lineage>
</organism>
<dbReference type="Proteomes" id="UP000318307">
    <property type="component" value="Unassembled WGS sequence"/>
</dbReference>
<sequence>MEAWLDRLENWVDIAGGFVWGAPLLVLLVGTGIWLTWALRGIQVSALMHALYLALVKRKEDKKEEGDISHFQALMTALSATVGTGNIAGVATAIAIGGPGALFWMWVTGVLGMATKYAEAVLAVAYREKDEKGEMRGGPMYYIAKGVGWKWMAVLFALFASIAAFGIGNMVQSNSVADAVQSTFNIPVWVTGLVLMVLVATVVLGGIKTIGRVTSVLVPVMIVFYMLASIAVLLLFADQIPAAFGLIFTHAFSPIAATGGFAGSVLMLTIRMGVARGVFSNESGLGSAPIAAAAAQTGHPVTQALVSMTQTFIDTLVVCTLTGLVLILTGAWSSGATGASLTAGAFEMALPGLGSYIVTIGLILFAYSTMLGWCYYGEKSIEYLFGEKAVLPYRVVYVLFVAIGATLKLELVWGLADVFNGMMAFPNLIALLILTPVVVRYTKEYFEEVRS</sequence>
<keyword evidence="5 9" id="KW-0812">Transmembrane</keyword>
<evidence type="ECO:0000256" key="7">
    <source>
        <dbReference type="ARBA" id="ARBA00022989"/>
    </source>
</evidence>
<proteinExistence type="inferred from homology"/>
<feature type="transmembrane region" description="Helical" evidence="9">
    <location>
        <begin position="422"/>
        <end position="441"/>
    </location>
</feature>
<comment type="caution">
    <text evidence="10">The sequence shown here is derived from an EMBL/GenBank/DDBJ whole genome shotgun (WGS) entry which is preliminary data.</text>
</comment>